<reference evidence="6" key="2">
    <citation type="submission" date="2022-10" db="EMBL/GenBank/DDBJ databases">
        <authorList>
            <consortium name="ENA_rothamsted_submissions"/>
            <consortium name="culmorum"/>
            <person name="King R."/>
        </authorList>
    </citation>
    <scope>NUCLEOTIDE SEQUENCE</scope>
</reference>
<dbReference type="Proteomes" id="UP001153620">
    <property type="component" value="Chromosome 4"/>
</dbReference>
<gene>
    <name evidence="6" type="ORF">CHIRRI_LOCUS13169</name>
</gene>
<feature type="compositionally biased region" description="Basic and acidic residues" evidence="4">
    <location>
        <begin position="109"/>
        <end position="132"/>
    </location>
</feature>
<evidence type="ECO:0000313" key="6">
    <source>
        <dbReference type="EMBL" id="CAG9810355.1"/>
    </source>
</evidence>
<reference evidence="6" key="1">
    <citation type="submission" date="2022-01" db="EMBL/GenBank/DDBJ databases">
        <authorList>
            <person name="King R."/>
        </authorList>
    </citation>
    <scope>NUCLEOTIDE SEQUENCE</scope>
</reference>
<organism evidence="6 7">
    <name type="scientific">Chironomus riparius</name>
    <dbReference type="NCBI Taxonomy" id="315576"/>
    <lineage>
        <taxon>Eukaryota</taxon>
        <taxon>Metazoa</taxon>
        <taxon>Ecdysozoa</taxon>
        <taxon>Arthropoda</taxon>
        <taxon>Hexapoda</taxon>
        <taxon>Insecta</taxon>
        <taxon>Pterygota</taxon>
        <taxon>Neoptera</taxon>
        <taxon>Endopterygota</taxon>
        <taxon>Diptera</taxon>
        <taxon>Nematocera</taxon>
        <taxon>Chironomoidea</taxon>
        <taxon>Chironomidae</taxon>
        <taxon>Chironominae</taxon>
        <taxon>Chironomus</taxon>
    </lineage>
</organism>
<feature type="region of interest" description="Disordered" evidence="4">
    <location>
        <begin position="833"/>
        <end position="862"/>
    </location>
</feature>
<accession>A0A9N9WXR6</accession>
<evidence type="ECO:0000256" key="1">
    <source>
        <dbReference type="ARBA" id="ARBA00022723"/>
    </source>
</evidence>
<feature type="compositionally biased region" description="Pro residues" evidence="4">
    <location>
        <begin position="853"/>
        <end position="862"/>
    </location>
</feature>
<keyword evidence="2" id="KW-0863">Zinc-finger</keyword>
<feature type="region of interest" description="Disordered" evidence="4">
    <location>
        <begin position="105"/>
        <end position="132"/>
    </location>
</feature>
<sequence>MHLEGYKYWLAYKKGAKSYYRCSRSKSQKCPGKIIMENFKVISSIPHDHEKEVRNNAVERFRRVLTKKAIEKPNKPLVDIYLEETVNHSEASILYPFTQAESTMRKARSKDLDEKRKIEDEKKKADQKSETEKIYEGNVSQIEEVGRKNEDKIQTTLTQIETKFIKMDRLETEMQNSESKYRRFEHQSKNFEGSLQNFDEKLQNIEKKLHNIQEKRDKIEGKAQGRAKKSPKPHQVSTSKTNNHQKYFYIENISEDAKIILMNQGTLSSLGKIEEIHIDCGMNVDVKDEINAAEAKTAEKTDTNLPQNVDQNMFNQCQELSNLSEMSFLQQNFAYSNPIPLESYDNINLVYGNFEQGENSQMIQTIEFTACSSSDNYFSDTYQPSKDVNVTSGQYFTSKSDEHQVMNIDYEPQKDPQQMNIDFSAADLQTQDFNVDFGGKSSADFAFGQSSQEIQKESEFVDQTQYYEEFLVSCSENSDNSSQNQFNVPQSSISDGQSSRSSFPSAAVTGHSMETRSRIQHPELLKRLSQKSKKVTKPTSEPKHNLKFKNNRYQILTVVALIKGRDCPIAIGIIKSTDFEIIQQFLNFLKLKIPLNPSTILTSQNEVIQQSIQDIWPESTMKVMYFYYAQSVLENLQKNFTEISKNIFEISSLKMILSMPLIPTNYVIPGWEALRKWMNEKNVDLDGLCDDVYTKWLADNAERISIFNGLTHSINNHTQVFQSELINSFEAVPMKSDNLIDKISRQATKNFIKFTKTNESSANKIQKLQKTVKIATKSWISSPFHLRRPIQFLQQVSHCIDDGMINFVMNFDGNCCGDKKMEPPPLIFFEKEGTGGVKKGDVGKRKENLLSSEPPPLVPIRR</sequence>
<dbReference type="Gene3D" id="2.20.25.240">
    <property type="match status" value="1"/>
</dbReference>
<keyword evidence="1" id="KW-0479">Metal-binding</keyword>
<feature type="domain" description="FLYWCH-type" evidence="5">
    <location>
        <begin position="3"/>
        <end position="49"/>
    </location>
</feature>
<feature type="compositionally biased region" description="Low complexity" evidence="4">
    <location>
        <begin position="491"/>
        <end position="502"/>
    </location>
</feature>
<evidence type="ECO:0000256" key="2">
    <source>
        <dbReference type="ARBA" id="ARBA00022771"/>
    </source>
</evidence>
<dbReference type="InterPro" id="IPR007588">
    <property type="entry name" value="Znf_FLYWCH"/>
</dbReference>
<evidence type="ECO:0000259" key="5">
    <source>
        <dbReference type="Pfam" id="PF04500"/>
    </source>
</evidence>
<dbReference type="OrthoDB" id="7783756at2759"/>
<evidence type="ECO:0000256" key="3">
    <source>
        <dbReference type="ARBA" id="ARBA00022833"/>
    </source>
</evidence>
<name>A0A9N9WXR6_9DIPT</name>
<dbReference type="Pfam" id="PF04500">
    <property type="entry name" value="FLYWCH"/>
    <property type="match status" value="1"/>
</dbReference>
<evidence type="ECO:0000256" key="4">
    <source>
        <dbReference type="SAM" id="MobiDB-lite"/>
    </source>
</evidence>
<feature type="region of interest" description="Disordered" evidence="4">
    <location>
        <begin position="220"/>
        <end position="243"/>
    </location>
</feature>
<dbReference type="AlphaFoldDB" id="A0A9N9WXR6"/>
<proteinExistence type="predicted"/>
<feature type="compositionally biased region" description="Polar residues" evidence="4">
    <location>
        <begin position="481"/>
        <end position="490"/>
    </location>
</feature>
<keyword evidence="7" id="KW-1185">Reference proteome</keyword>
<dbReference type="EMBL" id="OU895880">
    <property type="protein sequence ID" value="CAG9810355.1"/>
    <property type="molecule type" value="Genomic_DNA"/>
</dbReference>
<dbReference type="GO" id="GO:0008270">
    <property type="term" value="F:zinc ion binding"/>
    <property type="evidence" value="ECO:0007669"/>
    <property type="project" value="UniProtKB-KW"/>
</dbReference>
<dbReference type="SUPFAM" id="SSF57997">
    <property type="entry name" value="Tropomyosin"/>
    <property type="match status" value="1"/>
</dbReference>
<evidence type="ECO:0000313" key="7">
    <source>
        <dbReference type="Proteomes" id="UP001153620"/>
    </source>
</evidence>
<feature type="region of interest" description="Disordered" evidence="4">
    <location>
        <begin position="481"/>
        <end position="517"/>
    </location>
</feature>
<feature type="compositionally biased region" description="Basic and acidic residues" evidence="4">
    <location>
        <begin position="833"/>
        <end position="848"/>
    </location>
</feature>
<keyword evidence="3" id="KW-0862">Zinc</keyword>
<protein>
    <recommendedName>
        <fullName evidence="5">FLYWCH-type domain-containing protein</fullName>
    </recommendedName>
</protein>